<keyword evidence="2" id="KW-1185">Reference proteome</keyword>
<dbReference type="Proteomes" id="UP000256710">
    <property type="component" value="Unassembled WGS sequence"/>
</dbReference>
<comment type="caution">
    <text evidence="1">The sequence shown here is derived from an EMBL/GenBank/DDBJ whole genome shotgun (WGS) entry which is preliminary data.</text>
</comment>
<reference evidence="1 2" key="1">
    <citation type="submission" date="2018-01" db="EMBL/GenBank/DDBJ databases">
        <authorList>
            <person name="Clerissi C."/>
        </authorList>
    </citation>
    <scope>NUCLEOTIDE SEQUENCE [LARGE SCALE GENOMIC DNA]</scope>
    <source>
        <strain evidence="1">Cupriavidus taiwanensis STM 6082</strain>
    </source>
</reference>
<protein>
    <submittedName>
        <fullName evidence="1">Uncharacterized protein</fullName>
    </submittedName>
</protein>
<evidence type="ECO:0000313" key="2">
    <source>
        <dbReference type="Proteomes" id="UP000256710"/>
    </source>
</evidence>
<name>A0ABY1UZ46_9BURK</name>
<organism evidence="1 2">
    <name type="scientific">Cupriavidus neocaledonicus</name>
    <dbReference type="NCBI Taxonomy" id="1040979"/>
    <lineage>
        <taxon>Bacteria</taxon>
        <taxon>Pseudomonadati</taxon>
        <taxon>Pseudomonadota</taxon>
        <taxon>Betaproteobacteria</taxon>
        <taxon>Burkholderiales</taxon>
        <taxon>Burkholderiaceae</taxon>
        <taxon>Cupriavidus</taxon>
    </lineage>
</organism>
<evidence type="ECO:0000313" key="1">
    <source>
        <dbReference type="EMBL" id="SOZ35604.1"/>
    </source>
</evidence>
<accession>A0ABY1UZ46</accession>
<dbReference type="EMBL" id="OFTC01000011">
    <property type="protein sequence ID" value="SOZ35604.1"/>
    <property type="molecule type" value="Genomic_DNA"/>
</dbReference>
<gene>
    <name evidence="1" type="ORF">CBM2605_A190107</name>
</gene>
<proteinExistence type="predicted"/>
<sequence>MRNPFFRLSVNGLSTVEKLRQRIQGSDLL</sequence>